<comment type="caution">
    <text evidence="7">The sequence shown here is derived from an EMBL/GenBank/DDBJ whole genome shotgun (WGS) entry which is preliminary data.</text>
</comment>
<accession>A0ABT6FMT3</accession>
<evidence type="ECO:0000256" key="4">
    <source>
        <dbReference type="ARBA" id="ARBA00023295"/>
    </source>
</evidence>
<evidence type="ECO:0000256" key="1">
    <source>
        <dbReference type="ARBA" id="ARBA00009743"/>
    </source>
</evidence>
<keyword evidence="8" id="KW-1185">Reference proteome</keyword>
<dbReference type="Gene3D" id="3.20.20.70">
    <property type="entry name" value="Aldolase class I"/>
    <property type="match status" value="1"/>
</dbReference>
<evidence type="ECO:0000313" key="7">
    <source>
        <dbReference type="EMBL" id="MDG3584565.1"/>
    </source>
</evidence>
<gene>
    <name evidence="7" type="ORF">OSR52_01705</name>
</gene>
<feature type="chain" id="PRO_5045172050" evidence="5">
    <location>
        <begin position="22"/>
        <end position="1171"/>
    </location>
</feature>
<dbReference type="Proteomes" id="UP001153642">
    <property type="component" value="Unassembled WGS sequence"/>
</dbReference>
<comment type="similarity">
    <text evidence="1">Belongs to the glycosyl hydrolase 27 family.</text>
</comment>
<feature type="domain" description="CBM6" evidence="6">
    <location>
        <begin position="149"/>
        <end position="268"/>
    </location>
</feature>
<dbReference type="NCBIfam" id="TIGR04183">
    <property type="entry name" value="Por_Secre_tail"/>
    <property type="match status" value="1"/>
</dbReference>
<dbReference type="Pfam" id="PF18962">
    <property type="entry name" value="Por_Secre_tail"/>
    <property type="match status" value="1"/>
</dbReference>
<dbReference type="Gene3D" id="2.60.120.260">
    <property type="entry name" value="Galactose-binding domain-like"/>
    <property type="match status" value="2"/>
</dbReference>
<dbReference type="SUPFAM" id="SSF49785">
    <property type="entry name" value="Galactose-binding domain-like"/>
    <property type="match status" value="2"/>
</dbReference>
<dbReference type="InterPro" id="IPR026444">
    <property type="entry name" value="Secre_tail"/>
</dbReference>
<proteinExistence type="inferred from homology"/>
<name>A0ABT6FMT3_9FLAO</name>
<sequence>MNKKITFFSLVLFIITSHISAQTFYEAENGTLFGVASIQDCGNCSGGKQVGDLGYDRYFTYDVSIAEEGIYRLKFSYSSAQDRSIFISINGDSVPAQALCNNGEWSTKSDREVDVKLVSGVNTIKFFNDYGWAPNIDGFSLELLSYSDTYYEAETDSNLYGVASIQDCGSCSGGKQVGDLGYDRYMTYDVTVAQTGSYNLKLIFNSGDPRSIFISANDANSLELSCLSGDWGLYANQDISINLNEGVNTLKFYNDNDWAPNIDAFSLRLIQEDAGECNDCNQFTYGNDGKMEYNLQTGTFDVFQQDQLIVQASYSEVSNGDTLFSSKEYSQRTINQSSFSDDLGSGIKVTVDLTDSNFPEMQQNFYFYDEQPFFLMEVVIQGQILESNYMAPMVSSHIALEAQGDNRLLDIPFDNDAWVRYNALSLGGQVTNISSEVTAFYENNSRNGIVIGSVEHAVWKTGIESSGVGNVLNDFRIWGGYTSASDTRDENPHGKIKGDSIKSPKIFVGYFEDWRLGMESYGNADKLTGGRYINDWNEAVPFGWNSWGSIQSDITLDKAKSVVDFFADEIPMFRNNETAYIDLDSYWDNLVEGGLEGDFTKLSEFVDYCNQHNLKPGIYWAPFVDWGKFDRRVEGSTYNYADTWIQVDGGYHDVDGARAMDPTHPATRDRIDLVIDKFKQAGFKMIKIDFIGHAAAEANTYYDPDITTGMQAFKSGMQYLTDKIGGEMLVYAAISPNMASGRYVHMRRIACDAYADINATEYTLNSTSYGWWQSQIYDYLDADHIVFGNSSEGENRARLASAIVTGTIITGDDFSSSGNWGNTAKELLQNEALLKLAKNGKAFRPVEGNTGDRANEVFVNQVDGVNYVAVFNYGDQKSYNIALDRLGFTNEGYCVKELFTGDMFALNGNSLQVNLGAKDVVFYEFNSGENSCIFSLPDNYQIQSTDASCNGSKDGEINIDFKNADYTYTIEISGKEPIILPQHTTNYNVNELSAGSYELCFTIDEAQDYKQCFEITISEPGTIDAVSSYNKRTSTVHISLKGAERYYVDLNGDELLFNSGEHDLKLRDGLNELSVRSDLSCQGIYHEKIYVSQESKAYPNPTKDFVQISLSDVDGVVQTTIHDLHGNFILTKKDTTINSKITVDLSSIKGGVYFVNVSGKEYNETFKVLKK</sequence>
<dbReference type="CDD" id="cd04081">
    <property type="entry name" value="CBM35_galactosidase-like"/>
    <property type="match status" value="2"/>
</dbReference>
<dbReference type="InterPro" id="IPR002241">
    <property type="entry name" value="Glyco_hydro_27"/>
</dbReference>
<evidence type="ECO:0000259" key="6">
    <source>
        <dbReference type="PROSITE" id="PS51175"/>
    </source>
</evidence>
<dbReference type="InterPro" id="IPR017853">
    <property type="entry name" value="GH"/>
</dbReference>
<evidence type="ECO:0000256" key="3">
    <source>
        <dbReference type="ARBA" id="ARBA00022801"/>
    </source>
</evidence>
<feature type="signal peptide" evidence="5">
    <location>
        <begin position="1"/>
        <end position="21"/>
    </location>
</feature>
<organism evidence="7 8">
    <name type="scientific">Galbibacter pacificus</name>
    <dbReference type="NCBI Taxonomy" id="2996052"/>
    <lineage>
        <taxon>Bacteria</taxon>
        <taxon>Pseudomonadati</taxon>
        <taxon>Bacteroidota</taxon>
        <taxon>Flavobacteriia</taxon>
        <taxon>Flavobacteriales</taxon>
        <taxon>Flavobacteriaceae</taxon>
        <taxon>Galbibacter</taxon>
    </lineage>
</organism>
<feature type="domain" description="CBM6" evidence="6">
    <location>
        <begin position="23"/>
        <end position="142"/>
    </location>
</feature>
<dbReference type="InterPro" id="IPR005084">
    <property type="entry name" value="CBM6"/>
</dbReference>
<evidence type="ECO:0000256" key="2">
    <source>
        <dbReference type="ARBA" id="ARBA00022729"/>
    </source>
</evidence>
<reference evidence="7" key="1">
    <citation type="submission" date="2022-11" db="EMBL/GenBank/DDBJ databases">
        <title>High-quality draft genome sequence of Galbibacter sp. strain CMA-7.</title>
        <authorList>
            <person name="Wei L."/>
            <person name="Dong C."/>
            <person name="Shao Z."/>
        </authorList>
    </citation>
    <scope>NUCLEOTIDE SEQUENCE</scope>
    <source>
        <strain evidence="7">CMA-7</strain>
    </source>
</reference>
<dbReference type="InterPro" id="IPR008979">
    <property type="entry name" value="Galactose-bd-like_sf"/>
</dbReference>
<dbReference type="InterPro" id="IPR013785">
    <property type="entry name" value="Aldolase_TIM"/>
</dbReference>
<dbReference type="PANTHER" id="PTHR11452:SF75">
    <property type="entry name" value="ALPHA-GALACTOSIDASE MEL1"/>
    <property type="match status" value="1"/>
</dbReference>
<keyword evidence="3" id="KW-0378">Hydrolase</keyword>
<evidence type="ECO:0000313" key="8">
    <source>
        <dbReference type="Proteomes" id="UP001153642"/>
    </source>
</evidence>
<keyword evidence="2 5" id="KW-0732">Signal</keyword>
<dbReference type="RefSeq" id="WP_277898324.1">
    <property type="nucleotide sequence ID" value="NZ_JAPMUA010000001.1"/>
</dbReference>
<evidence type="ECO:0000256" key="5">
    <source>
        <dbReference type="SAM" id="SignalP"/>
    </source>
</evidence>
<dbReference type="EMBL" id="JAPMUA010000001">
    <property type="protein sequence ID" value="MDG3584565.1"/>
    <property type="molecule type" value="Genomic_DNA"/>
</dbReference>
<dbReference type="PANTHER" id="PTHR11452">
    <property type="entry name" value="ALPHA-GALACTOSIDASE/ALPHA-N-ACETYLGALACTOSAMINIDASE"/>
    <property type="match status" value="1"/>
</dbReference>
<protein>
    <submittedName>
        <fullName evidence="7">T9SS type A sorting domain-containing protein</fullName>
    </submittedName>
</protein>
<dbReference type="PROSITE" id="PS51175">
    <property type="entry name" value="CBM6"/>
    <property type="match status" value="2"/>
</dbReference>
<dbReference type="SUPFAM" id="SSF51445">
    <property type="entry name" value="(Trans)glycosidases"/>
    <property type="match status" value="1"/>
</dbReference>
<keyword evidence="4" id="KW-0326">Glycosidase</keyword>